<dbReference type="AlphaFoldDB" id="G8QS94"/>
<gene>
    <name evidence="2" type="ordered locus">SpiGrapes_1135</name>
</gene>
<dbReference type="HOGENOM" id="CLU_2720286_0_0_12"/>
<evidence type="ECO:0000313" key="3">
    <source>
        <dbReference type="Proteomes" id="UP000005632"/>
    </source>
</evidence>
<keyword evidence="1" id="KW-1133">Transmembrane helix</keyword>
<protein>
    <submittedName>
        <fullName evidence="2">Uncharacterized protein</fullName>
    </submittedName>
</protein>
<reference evidence="2 3" key="1">
    <citation type="submission" date="2011-11" db="EMBL/GenBank/DDBJ databases">
        <title>Complete sequence of Spirochaeta sp. grapes.</title>
        <authorList>
            <consortium name="US DOE Joint Genome Institute"/>
            <person name="Lucas S."/>
            <person name="Han J."/>
            <person name="Lapidus A."/>
            <person name="Cheng J.-F."/>
            <person name="Goodwin L."/>
            <person name="Pitluck S."/>
            <person name="Peters L."/>
            <person name="Ovchinnikova G."/>
            <person name="Munk A.C."/>
            <person name="Detter J.C."/>
            <person name="Han C."/>
            <person name="Tapia R."/>
            <person name="Land M."/>
            <person name="Hauser L."/>
            <person name="Kyrpides N."/>
            <person name="Ivanova N."/>
            <person name="Pagani I."/>
            <person name="Ritalahtilisa K."/>
            <person name="Loeffler F."/>
            <person name="Woyke T."/>
        </authorList>
    </citation>
    <scope>NUCLEOTIDE SEQUENCE [LARGE SCALE GENOMIC DNA]</scope>
    <source>
        <strain evidence="3">ATCC BAA-1885 / DSM 22778 / Grapes</strain>
    </source>
</reference>
<dbReference type="KEGG" id="sgp:SpiGrapes_1135"/>
<name>G8QS94_SPHPG</name>
<proteinExistence type="predicted"/>
<keyword evidence="1" id="KW-0472">Membrane</keyword>
<keyword evidence="3" id="KW-1185">Reference proteome</keyword>
<feature type="transmembrane region" description="Helical" evidence="1">
    <location>
        <begin position="37"/>
        <end position="57"/>
    </location>
</feature>
<feature type="transmembrane region" description="Helical" evidence="1">
    <location>
        <begin position="12"/>
        <end position="31"/>
    </location>
</feature>
<organism evidence="2 3">
    <name type="scientific">Sphaerochaeta pleomorpha (strain ATCC BAA-1885 / DSM 22778 / Grapes)</name>
    <dbReference type="NCBI Taxonomy" id="158190"/>
    <lineage>
        <taxon>Bacteria</taxon>
        <taxon>Pseudomonadati</taxon>
        <taxon>Spirochaetota</taxon>
        <taxon>Spirochaetia</taxon>
        <taxon>Spirochaetales</taxon>
        <taxon>Sphaerochaetaceae</taxon>
        <taxon>Sphaerochaeta</taxon>
    </lineage>
</organism>
<evidence type="ECO:0000256" key="1">
    <source>
        <dbReference type="SAM" id="Phobius"/>
    </source>
</evidence>
<accession>G8QS94</accession>
<sequence length="72" mass="7917">MTKKQLRSLTVSLIVLICSLLIGYILLALVYEGSLLVMGLVGLLVVSISAALVFYAVKLVRFFQKETKDGQK</sequence>
<dbReference type="RefSeq" id="WP_014269804.1">
    <property type="nucleotide sequence ID" value="NC_016633.1"/>
</dbReference>
<dbReference type="Proteomes" id="UP000005632">
    <property type="component" value="Chromosome"/>
</dbReference>
<dbReference type="STRING" id="158190.SpiGrapes_1135"/>
<dbReference type="EMBL" id="CP003155">
    <property type="protein sequence ID" value="AEV28955.1"/>
    <property type="molecule type" value="Genomic_DNA"/>
</dbReference>
<evidence type="ECO:0000313" key="2">
    <source>
        <dbReference type="EMBL" id="AEV28955.1"/>
    </source>
</evidence>
<keyword evidence="1" id="KW-0812">Transmembrane</keyword>